<sequence>MNFDETLAESLNLKTFNSVSNRALGTQIRLFQRNLALSSYHSLHTKLIKGQEYKAAGLLNEVIQEMRKRLN</sequence>
<proteinExistence type="predicted"/>
<keyword evidence="2" id="KW-1185">Reference proteome</keyword>
<dbReference type="EMBL" id="JBHTHZ010000013">
    <property type="protein sequence ID" value="MFD0794873.1"/>
    <property type="molecule type" value="Genomic_DNA"/>
</dbReference>
<accession>A0ABW3AVB3</accession>
<gene>
    <name evidence="1" type="ORF">ACFQZX_14700</name>
</gene>
<reference evidence="2" key="1">
    <citation type="journal article" date="2019" name="Int. J. Syst. Evol. Microbiol.">
        <title>The Global Catalogue of Microorganisms (GCM) 10K type strain sequencing project: providing services to taxonomists for standard genome sequencing and annotation.</title>
        <authorList>
            <consortium name="The Broad Institute Genomics Platform"/>
            <consortium name="The Broad Institute Genome Sequencing Center for Infectious Disease"/>
            <person name="Wu L."/>
            <person name="Ma J."/>
        </authorList>
    </citation>
    <scope>NUCLEOTIDE SEQUENCE [LARGE SCALE GENOMIC DNA]</scope>
    <source>
        <strain evidence="2">CCUG 61484</strain>
    </source>
</reference>
<protein>
    <submittedName>
        <fullName evidence="1">Uncharacterized protein</fullName>
    </submittedName>
</protein>
<evidence type="ECO:0000313" key="1">
    <source>
        <dbReference type="EMBL" id="MFD0794873.1"/>
    </source>
</evidence>
<organism evidence="1 2">
    <name type="scientific">Mucilaginibacter litoreus</name>
    <dbReference type="NCBI Taxonomy" id="1048221"/>
    <lineage>
        <taxon>Bacteria</taxon>
        <taxon>Pseudomonadati</taxon>
        <taxon>Bacteroidota</taxon>
        <taxon>Sphingobacteriia</taxon>
        <taxon>Sphingobacteriales</taxon>
        <taxon>Sphingobacteriaceae</taxon>
        <taxon>Mucilaginibacter</taxon>
    </lineage>
</organism>
<dbReference type="Proteomes" id="UP001597010">
    <property type="component" value="Unassembled WGS sequence"/>
</dbReference>
<dbReference type="RefSeq" id="WP_377116701.1">
    <property type="nucleotide sequence ID" value="NZ_JBHTHZ010000013.1"/>
</dbReference>
<evidence type="ECO:0000313" key="2">
    <source>
        <dbReference type="Proteomes" id="UP001597010"/>
    </source>
</evidence>
<name>A0ABW3AVB3_9SPHI</name>
<comment type="caution">
    <text evidence="1">The sequence shown here is derived from an EMBL/GenBank/DDBJ whole genome shotgun (WGS) entry which is preliminary data.</text>
</comment>